<dbReference type="InterPro" id="IPR007263">
    <property type="entry name" value="DCC1-like"/>
</dbReference>
<dbReference type="KEGG" id="nmy:CJ229_004395"/>
<gene>
    <name evidence="1" type="ORF">CJ229_004395</name>
</gene>
<dbReference type="PANTHER" id="PTHR33639">
    <property type="entry name" value="THIOL-DISULFIDE OXIDOREDUCTASE DCC"/>
    <property type="match status" value="1"/>
</dbReference>
<dbReference type="Pfam" id="PF04134">
    <property type="entry name" value="DCC1-like"/>
    <property type="match status" value="1"/>
</dbReference>
<dbReference type="AlphaFoldDB" id="A0AAF0YNW3"/>
<dbReference type="EMBL" id="CP136964">
    <property type="protein sequence ID" value="WOS96954.1"/>
    <property type="molecule type" value="Genomic_DNA"/>
</dbReference>
<protein>
    <submittedName>
        <fullName evidence="1">DUF393 domain-containing protein</fullName>
    </submittedName>
</protein>
<sequence>MKKVLVYDGECQLCNRFVNFAVKMNKNNDLYVTDFNSQWIKDLTFQVNSNHVSYISKHKVYEKSDAVLHYLVDANDYFKPLLVTKLIPRKLRNSLYDYVAKNRHKYNKKCTVKSVKFYQMYLK</sequence>
<keyword evidence="2" id="KW-1185">Reference proteome</keyword>
<evidence type="ECO:0000313" key="1">
    <source>
        <dbReference type="EMBL" id="WOS96954.1"/>
    </source>
</evidence>
<dbReference type="RefSeq" id="WP_102167697.1">
    <property type="nucleotide sequence ID" value="NZ_CP136964.1"/>
</dbReference>
<dbReference type="GO" id="GO:0015035">
    <property type="term" value="F:protein-disulfide reductase activity"/>
    <property type="evidence" value="ECO:0007669"/>
    <property type="project" value="InterPro"/>
</dbReference>
<dbReference type="PANTHER" id="PTHR33639:SF2">
    <property type="entry name" value="DUF393 DOMAIN-CONTAINING PROTEIN"/>
    <property type="match status" value="1"/>
</dbReference>
<reference evidence="2" key="1">
    <citation type="submission" date="2017-09" db="EMBL/GenBank/DDBJ databases">
        <title>Bacterial strain isolated from the female urinary microbiota.</title>
        <authorList>
            <person name="Thomas-White K."/>
            <person name="Kumar N."/>
            <person name="Forster S."/>
            <person name="Putonti C."/>
            <person name="Lawley T."/>
            <person name="Wolfe A.J."/>
        </authorList>
    </citation>
    <scope>NUCLEOTIDE SEQUENCE [LARGE SCALE GENOMIC DNA]</scope>
    <source>
        <strain evidence="2">UMB0959</strain>
    </source>
</reference>
<dbReference type="Proteomes" id="UP000243626">
    <property type="component" value="Chromosome"/>
</dbReference>
<dbReference type="InterPro" id="IPR052927">
    <property type="entry name" value="DCC_oxidoreductase"/>
</dbReference>
<reference evidence="1 2" key="2">
    <citation type="submission" date="2023-10" db="EMBL/GenBank/DDBJ databases">
        <authorList>
            <person name="Choi B."/>
        </authorList>
    </citation>
    <scope>NUCLEOTIDE SEQUENCE [LARGE SCALE GENOMIC DNA]</scope>
    <source>
        <strain evidence="1 2">UMB0959</strain>
    </source>
</reference>
<organism evidence="1 2">
    <name type="scientific">Nosocomiicoccus massiliensis</name>
    <dbReference type="NCBI Taxonomy" id="1232430"/>
    <lineage>
        <taxon>Bacteria</taxon>
        <taxon>Bacillati</taxon>
        <taxon>Bacillota</taxon>
        <taxon>Bacilli</taxon>
        <taxon>Bacillales</taxon>
        <taxon>Staphylococcaceae</taxon>
        <taxon>Nosocomiicoccus</taxon>
    </lineage>
</organism>
<evidence type="ECO:0000313" key="2">
    <source>
        <dbReference type="Proteomes" id="UP000243626"/>
    </source>
</evidence>
<name>A0AAF0YNW3_9STAP</name>
<accession>A0AAF0YNW3</accession>
<proteinExistence type="predicted"/>